<organism evidence="1 2">
    <name type="scientific">Streptomyces actuosus</name>
    <dbReference type="NCBI Taxonomy" id="1885"/>
    <lineage>
        <taxon>Bacteria</taxon>
        <taxon>Bacillati</taxon>
        <taxon>Actinomycetota</taxon>
        <taxon>Actinomycetes</taxon>
        <taxon>Kitasatosporales</taxon>
        <taxon>Streptomycetaceae</taxon>
        <taxon>Streptomyces</taxon>
    </lineage>
</organism>
<keyword evidence="2" id="KW-1185">Reference proteome</keyword>
<sequence>MWPFALAGSLLVLAVLGAAGAWMFVVRGMSDPVPSVVLGIRIEASGVSVKAPTCPTDRVGRVEVHDSDSERLLWWADGPTTPEGVRGAVTLWTADGFRSASPRTRPEPLAAFLDVSVVYAGGDDGTGDVFDVRAVRAAHVPAGRYWTRDGPRTAAQIDAQLNCRGAS</sequence>
<gene>
    <name evidence="1" type="ORF">JS756_10990</name>
</gene>
<protein>
    <submittedName>
        <fullName evidence="1">Uncharacterized protein</fullName>
    </submittedName>
</protein>
<evidence type="ECO:0000313" key="2">
    <source>
        <dbReference type="Proteomes" id="UP000788262"/>
    </source>
</evidence>
<accession>A0ABS2VND8</accession>
<dbReference type="EMBL" id="JAFFZS010000006">
    <property type="protein sequence ID" value="MBN0044624.1"/>
    <property type="molecule type" value="Genomic_DNA"/>
</dbReference>
<comment type="caution">
    <text evidence="1">The sequence shown here is derived from an EMBL/GenBank/DDBJ whole genome shotgun (WGS) entry which is preliminary data.</text>
</comment>
<proteinExistence type="predicted"/>
<dbReference type="Proteomes" id="UP000788262">
    <property type="component" value="Unassembled WGS sequence"/>
</dbReference>
<reference evidence="1 2" key="1">
    <citation type="submission" date="2021-02" db="EMBL/GenBank/DDBJ databases">
        <title>Whole genome sequencing of Streptomyces actuosus VRA1.</title>
        <authorList>
            <person name="Sen G."/>
            <person name="Sen A."/>
        </authorList>
    </citation>
    <scope>NUCLEOTIDE SEQUENCE [LARGE SCALE GENOMIC DNA]</scope>
    <source>
        <strain evidence="1 2">VRA1</strain>
    </source>
</reference>
<name>A0ABS2VND8_STRAS</name>
<evidence type="ECO:0000313" key="1">
    <source>
        <dbReference type="EMBL" id="MBN0044624.1"/>
    </source>
</evidence>